<dbReference type="Proteomes" id="UP001323405">
    <property type="component" value="Unassembled WGS sequence"/>
</dbReference>
<gene>
    <name evidence="3" type="ORF">QC762_112450</name>
</gene>
<accession>A0ABR0GVK9</accession>
<evidence type="ECO:0000313" key="3">
    <source>
        <dbReference type="EMBL" id="KAK4659678.1"/>
    </source>
</evidence>
<keyword evidence="4" id="KW-1185">Reference proteome</keyword>
<dbReference type="InterPro" id="IPR036388">
    <property type="entry name" value="WH-like_DNA-bd_sf"/>
</dbReference>
<evidence type="ECO:0000259" key="2">
    <source>
        <dbReference type="PROSITE" id="PS51186"/>
    </source>
</evidence>
<dbReference type="CDD" id="cd04301">
    <property type="entry name" value="NAT_SF"/>
    <property type="match status" value="1"/>
</dbReference>
<evidence type="ECO:0000256" key="1">
    <source>
        <dbReference type="ARBA" id="ARBA00022679"/>
    </source>
</evidence>
<protein>
    <recommendedName>
        <fullName evidence="2">N-acetyltransferase domain-containing protein</fullName>
    </recommendedName>
</protein>
<reference evidence="3 4" key="1">
    <citation type="journal article" date="2023" name="bioRxiv">
        <title>High-quality genome assemblies of four members of thePodospora anserinaspecies complex.</title>
        <authorList>
            <person name="Ament-Velasquez S.L."/>
            <person name="Vogan A.A."/>
            <person name="Wallerman O."/>
            <person name="Hartmann F."/>
            <person name="Gautier V."/>
            <person name="Silar P."/>
            <person name="Giraud T."/>
            <person name="Johannesson H."/>
        </authorList>
    </citation>
    <scope>NUCLEOTIDE SEQUENCE [LARGE SCALE GENOMIC DNA]</scope>
    <source>
        <strain evidence="3 4">CBS 415.72m</strain>
    </source>
</reference>
<dbReference type="SUPFAM" id="SSF46785">
    <property type="entry name" value="Winged helix' DNA-binding domain"/>
    <property type="match status" value="1"/>
</dbReference>
<dbReference type="Pfam" id="PF00583">
    <property type="entry name" value="Acetyltransf_1"/>
    <property type="match status" value="1"/>
</dbReference>
<dbReference type="InterPro" id="IPR050769">
    <property type="entry name" value="NAT_camello-type"/>
</dbReference>
<dbReference type="RefSeq" id="XP_062748648.1">
    <property type="nucleotide sequence ID" value="XM_062885663.1"/>
</dbReference>
<dbReference type="PANTHER" id="PTHR13947">
    <property type="entry name" value="GNAT FAMILY N-ACETYLTRANSFERASE"/>
    <property type="match status" value="1"/>
</dbReference>
<dbReference type="Gene3D" id="3.40.630.30">
    <property type="match status" value="1"/>
</dbReference>
<dbReference type="InterPro" id="IPR016181">
    <property type="entry name" value="Acyl_CoA_acyltransferase"/>
</dbReference>
<evidence type="ECO:0000313" key="4">
    <source>
        <dbReference type="Proteomes" id="UP001323405"/>
    </source>
</evidence>
<dbReference type="SUPFAM" id="SSF55729">
    <property type="entry name" value="Acyl-CoA N-acyltransferases (Nat)"/>
    <property type="match status" value="1"/>
</dbReference>
<dbReference type="GeneID" id="87905570"/>
<organism evidence="3 4">
    <name type="scientific">Podospora pseudocomata</name>
    <dbReference type="NCBI Taxonomy" id="2093779"/>
    <lineage>
        <taxon>Eukaryota</taxon>
        <taxon>Fungi</taxon>
        <taxon>Dikarya</taxon>
        <taxon>Ascomycota</taxon>
        <taxon>Pezizomycotina</taxon>
        <taxon>Sordariomycetes</taxon>
        <taxon>Sordariomycetidae</taxon>
        <taxon>Sordariales</taxon>
        <taxon>Podosporaceae</taxon>
        <taxon>Podospora</taxon>
    </lineage>
</organism>
<name>A0ABR0GVK9_9PEZI</name>
<sequence length="372" mass="40394">MTPTTSNDLITPLRAASRNLAREWGFLRPKIAGSDLSAAAVHALIELGNGRSLSVDELAAELRVSTGQVRGVVVPELVGRGLVRSEGEGGSYGLTEEGKETLGRINGFAQRQVAKALEDVGVGNGVTARDITSVFRIWTQALERAREVGENFPTPAVTPGQEESPFGLPGTGAVAGAGVEPAVAKRTVEILSGYQPGILGRVVEMHMEYYYPKYNWGREFETVFTEGMLDLLKRVGNGKGNQAWAAVLKQSGGKDRIVGTVFIDGEITAKEGVAKLRAFIVDEEARGLGAGKRLLRAAMDFIMEEGFRQCELTTSKELMVARKMYETEGFKPMGEYWYGGWLEGVCSMEYLWERPTGKHTPSEDGTLKGKEV</sequence>
<dbReference type="EMBL" id="JAFFHA010000001">
    <property type="protein sequence ID" value="KAK4659678.1"/>
    <property type="molecule type" value="Genomic_DNA"/>
</dbReference>
<keyword evidence="1" id="KW-0808">Transferase</keyword>
<comment type="caution">
    <text evidence="3">The sequence shown here is derived from an EMBL/GenBank/DDBJ whole genome shotgun (WGS) entry which is preliminary data.</text>
</comment>
<feature type="domain" description="N-acetyltransferase" evidence="2">
    <location>
        <begin position="189"/>
        <end position="353"/>
    </location>
</feature>
<proteinExistence type="predicted"/>
<dbReference type="InterPro" id="IPR000182">
    <property type="entry name" value="GNAT_dom"/>
</dbReference>
<dbReference type="PANTHER" id="PTHR13947:SF37">
    <property type="entry name" value="LD18367P"/>
    <property type="match status" value="1"/>
</dbReference>
<dbReference type="PROSITE" id="PS51186">
    <property type="entry name" value="GNAT"/>
    <property type="match status" value="1"/>
</dbReference>
<dbReference type="Gene3D" id="1.10.10.10">
    <property type="entry name" value="Winged helix-like DNA-binding domain superfamily/Winged helix DNA-binding domain"/>
    <property type="match status" value="1"/>
</dbReference>
<dbReference type="InterPro" id="IPR036390">
    <property type="entry name" value="WH_DNA-bd_sf"/>
</dbReference>